<protein>
    <submittedName>
        <fullName evidence="2">Uncharacterized protein</fullName>
    </submittedName>
</protein>
<feature type="compositionally biased region" description="Basic and acidic residues" evidence="1">
    <location>
        <begin position="19"/>
        <end position="28"/>
    </location>
</feature>
<keyword evidence="3" id="KW-1185">Reference proteome</keyword>
<dbReference type="AlphaFoldDB" id="A0A9Q3KAQ8"/>
<feature type="compositionally biased region" description="Basic residues" evidence="1">
    <location>
        <begin position="29"/>
        <end position="39"/>
    </location>
</feature>
<evidence type="ECO:0000313" key="3">
    <source>
        <dbReference type="Proteomes" id="UP000765509"/>
    </source>
</evidence>
<dbReference type="Proteomes" id="UP000765509">
    <property type="component" value="Unassembled WGS sequence"/>
</dbReference>
<organism evidence="2 3">
    <name type="scientific">Austropuccinia psidii MF-1</name>
    <dbReference type="NCBI Taxonomy" id="1389203"/>
    <lineage>
        <taxon>Eukaryota</taxon>
        <taxon>Fungi</taxon>
        <taxon>Dikarya</taxon>
        <taxon>Basidiomycota</taxon>
        <taxon>Pucciniomycotina</taxon>
        <taxon>Pucciniomycetes</taxon>
        <taxon>Pucciniales</taxon>
        <taxon>Sphaerophragmiaceae</taxon>
        <taxon>Austropuccinia</taxon>
    </lineage>
</organism>
<accession>A0A9Q3KAQ8</accession>
<feature type="region of interest" description="Disordered" evidence="1">
    <location>
        <begin position="1"/>
        <end position="48"/>
    </location>
</feature>
<evidence type="ECO:0000313" key="2">
    <source>
        <dbReference type="EMBL" id="MBW0576362.1"/>
    </source>
</evidence>
<comment type="caution">
    <text evidence="2">The sequence shown here is derived from an EMBL/GenBank/DDBJ whole genome shotgun (WGS) entry which is preliminary data.</text>
</comment>
<name>A0A9Q3KAQ8_9BASI</name>
<reference evidence="2" key="1">
    <citation type="submission" date="2021-03" db="EMBL/GenBank/DDBJ databases">
        <title>Draft genome sequence of rust myrtle Austropuccinia psidii MF-1, a brazilian biotype.</title>
        <authorList>
            <person name="Quecine M.C."/>
            <person name="Pachon D.M.R."/>
            <person name="Bonatelli M.L."/>
            <person name="Correr F.H."/>
            <person name="Franceschini L.M."/>
            <person name="Leite T.F."/>
            <person name="Margarido G.R.A."/>
            <person name="Almeida C.A."/>
            <person name="Ferrarezi J.A."/>
            <person name="Labate C.A."/>
        </authorList>
    </citation>
    <scope>NUCLEOTIDE SEQUENCE</scope>
    <source>
        <strain evidence="2">MF-1</strain>
    </source>
</reference>
<feature type="compositionally biased region" description="Basic and acidic residues" evidence="1">
    <location>
        <begin position="1"/>
        <end position="11"/>
    </location>
</feature>
<gene>
    <name evidence="2" type="ORF">O181_116077</name>
</gene>
<proteinExistence type="predicted"/>
<dbReference type="EMBL" id="AVOT02098214">
    <property type="protein sequence ID" value="MBW0576362.1"/>
    <property type="molecule type" value="Genomic_DNA"/>
</dbReference>
<evidence type="ECO:0000256" key="1">
    <source>
        <dbReference type="SAM" id="MobiDB-lite"/>
    </source>
</evidence>
<sequence>MTPALEKEGPLARKSSKSAPEKSKDKPKGPWKKQRHPRKNQGNITLHRPFPQGYRIFKLEPSAMDSVLNMARTLMELTAK</sequence>